<keyword evidence="7" id="KW-1015">Disulfide bond</keyword>
<dbReference type="EMBL" id="MCFH01000056">
    <property type="protein sequence ID" value="ORX43050.1"/>
    <property type="molecule type" value="Genomic_DNA"/>
</dbReference>
<dbReference type="InterPro" id="IPR036861">
    <property type="entry name" value="Endochitinase-like_sf"/>
</dbReference>
<dbReference type="GO" id="GO:0008061">
    <property type="term" value="F:chitin binding"/>
    <property type="evidence" value="ECO:0007669"/>
    <property type="project" value="UniProtKB-UniRule"/>
</dbReference>
<keyword evidence="6" id="KW-0119">Carbohydrate metabolism</keyword>
<dbReference type="Gene3D" id="3.30.60.10">
    <property type="entry name" value="Endochitinase-like"/>
    <property type="match status" value="2"/>
</dbReference>
<feature type="domain" description="Chitin-binding type-1" evidence="8">
    <location>
        <begin position="4"/>
        <end position="47"/>
    </location>
</feature>
<feature type="disulfide bond" evidence="7">
    <location>
        <begin position="72"/>
        <end position="84"/>
    </location>
</feature>
<dbReference type="InterPro" id="IPR001002">
    <property type="entry name" value="Chitin-bd_1"/>
</dbReference>
<dbReference type="PANTHER" id="PTHR46471:SF2">
    <property type="entry name" value="CHITIN DEACETYLASE-RELATED"/>
    <property type="match status" value="1"/>
</dbReference>
<organism evidence="9 10">
    <name type="scientific">Piromyces finnis</name>
    <dbReference type="NCBI Taxonomy" id="1754191"/>
    <lineage>
        <taxon>Eukaryota</taxon>
        <taxon>Fungi</taxon>
        <taxon>Fungi incertae sedis</taxon>
        <taxon>Chytridiomycota</taxon>
        <taxon>Chytridiomycota incertae sedis</taxon>
        <taxon>Neocallimastigomycetes</taxon>
        <taxon>Neocallimastigales</taxon>
        <taxon>Neocallimastigaceae</taxon>
        <taxon>Piromyces</taxon>
    </lineage>
</organism>
<dbReference type="PANTHER" id="PTHR46471">
    <property type="entry name" value="CHITIN DEACETYLASE"/>
    <property type="match status" value="1"/>
</dbReference>
<dbReference type="SMART" id="SM00270">
    <property type="entry name" value="ChtBD1"/>
    <property type="match status" value="2"/>
</dbReference>
<evidence type="ECO:0000256" key="3">
    <source>
        <dbReference type="ARBA" id="ARBA00022723"/>
    </source>
</evidence>
<dbReference type="STRING" id="1754191.A0A1Y1UXN4"/>
<protein>
    <recommendedName>
        <fullName evidence="8">Chitin-binding type-1 domain-containing protein</fullName>
    </recommendedName>
</protein>
<reference evidence="9 10" key="2">
    <citation type="submission" date="2016-08" db="EMBL/GenBank/DDBJ databases">
        <title>Pervasive Adenine N6-methylation of Active Genes in Fungi.</title>
        <authorList>
            <consortium name="DOE Joint Genome Institute"/>
            <person name="Mondo S.J."/>
            <person name="Dannebaum R.O."/>
            <person name="Kuo R.C."/>
            <person name="Labutti K."/>
            <person name="Haridas S."/>
            <person name="Kuo A."/>
            <person name="Salamov A."/>
            <person name="Ahrendt S.R."/>
            <person name="Lipzen A."/>
            <person name="Sullivan W."/>
            <person name="Andreopoulos W.B."/>
            <person name="Clum A."/>
            <person name="Lindquist E."/>
            <person name="Daum C."/>
            <person name="Ramamoorthy G.K."/>
            <person name="Gryganskyi A."/>
            <person name="Culley D."/>
            <person name="Magnuson J.K."/>
            <person name="James T.Y."/>
            <person name="O'Malley M.A."/>
            <person name="Stajich J.E."/>
            <person name="Spatafora J.W."/>
            <person name="Visel A."/>
            <person name="Grigoriev I.V."/>
        </authorList>
    </citation>
    <scope>NUCLEOTIDE SEQUENCE [LARGE SCALE GENOMIC DNA]</scope>
    <source>
        <strain evidence="10">finn</strain>
    </source>
</reference>
<comment type="caution">
    <text evidence="9">The sequence shown here is derived from an EMBL/GenBank/DDBJ whole genome shotgun (WGS) entry which is preliminary data.</text>
</comment>
<dbReference type="GO" id="GO:0016787">
    <property type="term" value="F:hydrolase activity"/>
    <property type="evidence" value="ECO:0007669"/>
    <property type="project" value="UniProtKB-KW"/>
</dbReference>
<feature type="non-terminal residue" evidence="9">
    <location>
        <position position="1"/>
    </location>
</feature>
<dbReference type="PROSITE" id="PS50941">
    <property type="entry name" value="CHIT_BIND_I_2"/>
    <property type="match status" value="2"/>
</dbReference>
<feature type="disulfide bond" evidence="7">
    <location>
        <begin position="77"/>
        <end position="91"/>
    </location>
</feature>
<dbReference type="Pfam" id="PF00187">
    <property type="entry name" value="Chitin_bind_1"/>
    <property type="match status" value="2"/>
</dbReference>
<evidence type="ECO:0000256" key="4">
    <source>
        <dbReference type="ARBA" id="ARBA00022729"/>
    </source>
</evidence>
<feature type="domain" description="Chitin-binding type-1" evidence="8">
    <location>
        <begin position="61"/>
        <end position="102"/>
    </location>
</feature>
<gene>
    <name evidence="9" type="ORF">BCR36DRAFT_243293</name>
</gene>
<keyword evidence="4" id="KW-0732">Signal</keyword>
<dbReference type="PROSITE" id="PS00026">
    <property type="entry name" value="CHIT_BIND_I_1"/>
    <property type="match status" value="1"/>
</dbReference>
<keyword evidence="2 7" id="KW-0147">Chitin-binding</keyword>
<name>A0A1Y1UXN4_9FUNG</name>
<feature type="non-terminal residue" evidence="9">
    <location>
        <position position="102"/>
    </location>
</feature>
<evidence type="ECO:0000256" key="5">
    <source>
        <dbReference type="ARBA" id="ARBA00022801"/>
    </source>
</evidence>
<keyword evidence="5" id="KW-0378">Hydrolase</keyword>
<dbReference type="PRINTS" id="PR00451">
    <property type="entry name" value="CHITINBINDNG"/>
</dbReference>
<evidence type="ECO:0000256" key="1">
    <source>
        <dbReference type="ARBA" id="ARBA00001941"/>
    </source>
</evidence>
<comment type="caution">
    <text evidence="7">Lacks conserved residue(s) required for the propagation of feature annotation.</text>
</comment>
<proteinExistence type="predicted"/>
<dbReference type="AlphaFoldDB" id="A0A1Y1UXN4"/>
<evidence type="ECO:0000256" key="6">
    <source>
        <dbReference type="ARBA" id="ARBA00023277"/>
    </source>
</evidence>
<evidence type="ECO:0000256" key="2">
    <source>
        <dbReference type="ARBA" id="ARBA00022669"/>
    </source>
</evidence>
<evidence type="ECO:0000313" key="10">
    <source>
        <dbReference type="Proteomes" id="UP000193719"/>
    </source>
</evidence>
<evidence type="ECO:0000313" key="9">
    <source>
        <dbReference type="EMBL" id="ORX43050.1"/>
    </source>
</evidence>
<feature type="disulfide bond" evidence="7">
    <location>
        <begin position="20"/>
        <end position="34"/>
    </location>
</feature>
<keyword evidence="3" id="KW-0479">Metal-binding</keyword>
<dbReference type="OrthoDB" id="2139884at2759"/>
<feature type="disulfide bond" evidence="7">
    <location>
        <begin position="15"/>
        <end position="27"/>
    </location>
</feature>
<dbReference type="InterPro" id="IPR018371">
    <property type="entry name" value="Chitin-binding_1_CS"/>
</dbReference>
<keyword evidence="10" id="KW-1185">Reference proteome</keyword>
<reference evidence="9 10" key="1">
    <citation type="submission" date="2016-08" db="EMBL/GenBank/DDBJ databases">
        <title>Genomes of anaerobic fungi encode conserved fungal cellulosomes for biomass hydrolysis.</title>
        <authorList>
            <consortium name="DOE Joint Genome Institute"/>
            <person name="Haitjema C.H."/>
            <person name="Gilmore S.P."/>
            <person name="Henske J.K."/>
            <person name="Solomon K.V."/>
            <person name="De Groot R."/>
            <person name="Kuo A."/>
            <person name="Mondo S.J."/>
            <person name="Salamov A.A."/>
            <person name="Labutti K."/>
            <person name="Zhao Z."/>
            <person name="Chiniquy J."/>
            <person name="Barry K."/>
            <person name="Brewer H.M."/>
            <person name="Purvine S.O."/>
            <person name="Wright A.T."/>
            <person name="Boxma B."/>
            <person name="Van Alen T."/>
            <person name="Hackstein J.H."/>
            <person name="Baker S.E."/>
            <person name="Grigoriev I.V."/>
            <person name="O'Malley M.A."/>
        </authorList>
    </citation>
    <scope>NUCLEOTIDE SEQUENCE [LARGE SCALE GENOMIC DNA]</scope>
    <source>
        <strain evidence="10">finn</strain>
    </source>
</reference>
<accession>A0A1Y1UXN4</accession>
<comment type="cofactor">
    <cofactor evidence="1">
        <name>Co(2+)</name>
        <dbReference type="ChEBI" id="CHEBI:48828"/>
    </cofactor>
</comment>
<evidence type="ECO:0000259" key="8">
    <source>
        <dbReference type="PROSITE" id="PS50941"/>
    </source>
</evidence>
<sequence>ISTDGSCGMDVGKICPEGTCCSRYGFCGTSKDYCGMGCQSDYGKCDAMDTIVPSKLSISTDGSCGMDVGKICPEGTCCSRYGFCGTSEDYCGMGCQSDYGKC</sequence>
<dbReference type="CDD" id="cd00035">
    <property type="entry name" value="ChtBD1"/>
    <property type="match status" value="1"/>
</dbReference>
<dbReference type="GO" id="GO:0046872">
    <property type="term" value="F:metal ion binding"/>
    <property type="evidence" value="ECO:0007669"/>
    <property type="project" value="UniProtKB-KW"/>
</dbReference>
<evidence type="ECO:0000256" key="7">
    <source>
        <dbReference type="PROSITE-ProRule" id="PRU00261"/>
    </source>
</evidence>
<dbReference type="SUPFAM" id="SSF57016">
    <property type="entry name" value="Plant lectins/antimicrobial peptides"/>
    <property type="match status" value="2"/>
</dbReference>
<dbReference type="Proteomes" id="UP000193719">
    <property type="component" value="Unassembled WGS sequence"/>
</dbReference>